<evidence type="ECO:0008006" key="6">
    <source>
        <dbReference type="Google" id="ProtNLM"/>
    </source>
</evidence>
<dbReference type="Gene3D" id="3.90.320.10">
    <property type="match status" value="1"/>
</dbReference>
<evidence type="ECO:0000259" key="2">
    <source>
        <dbReference type="Pfam" id="PF09588"/>
    </source>
</evidence>
<keyword evidence="5" id="KW-1185">Reference proteome</keyword>
<sequence length="677" mass="76217">MGKLRKVLSRKPTVLSAKRRKHLNTLRTKRERPQSIFESPNSDKTANEGTIPRTEVTADVCDEVAADYWDGLGVDEHLPNLCFSNASNETSSQCMNISGRRVVSVVHFIKAIQELGNHRCASPHGGFFELQTERRVGFWSEYTFKCNGCAENRKVTTDPVAEPTPLTEKTALGVNDAAVWGFMSIGSGHSHLEEAMSVMEIPAMSKGSFLRREESIGKLWKVALLKEMTEAGEQEKRLAEAAGDFCEDGSTPWITVVVDGGWSHRSHGHRYSANSANMIADKADRLITDDTSNLAEAIMSLVAKFSGGKQINRCQKGSYEHRCQGAGLHFQLGPEWHVKASKAVTCTSPAATLKKYTQRRFEMKRQTMSRKRRLFEESGHRERRYGNHAASNSAPHYGPSCQKPDMSAAVLSANTERQLQDLQVDDSKRASIEEETRGQASSPEWHEQRRLRLTASNFYAVCTRKDSTPCDALVKRLLQPKGFTTAATEHGKQHESVALQLYATEKETVVQPCGLFIDLKHGFLAATPDGLVGTDRIVEVKCPLKYKEHEPLEAARNFSEKKQRDGAPVLSRSHSYFYQVQGQLHITGRIICDFVVYTTKGIHVQEIRRDDAFWRAKMEPFLLRFYKDCILPEIVDSRLARSMDVRRPEWNRLAIEAKEKTKNGEAPKAKRAKYKKD</sequence>
<feature type="domain" description="Mutator-like transposase" evidence="3">
    <location>
        <begin position="99"/>
        <end position="277"/>
    </location>
</feature>
<protein>
    <recommendedName>
        <fullName evidence="6">YqaJ viral recombinase domain-containing protein</fullName>
    </recommendedName>
</protein>
<feature type="region of interest" description="Disordered" evidence="1">
    <location>
        <begin position="363"/>
        <end position="405"/>
    </location>
</feature>
<comment type="caution">
    <text evidence="4">The sequence shown here is derived from an EMBL/GenBank/DDBJ whole genome shotgun (WGS) entry which is preliminary data.</text>
</comment>
<reference evidence="4" key="1">
    <citation type="journal article" date="2020" name="Cell">
        <title>Large-Scale Comparative Analyses of Tick Genomes Elucidate Their Genetic Diversity and Vector Capacities.</title>
        <authorList>
            <consortium name="Tick Genome and Microbiome Consortium (TIGMIC)"/>
            <person name="Jia N."/>
            <person name="Wang J."/>
            <person name="Shi W."/>
            <person name="Du L."/>
            <person name="Sun Y."/>
            <person name="Zhan W."/>
            <person name="Jiang J.F."/>
            <person name="Wang Q."/>
            <person name="Zhang B."/>
            <person name="Ji P."/>
            <person name="Bell-Sakyi L."/>
            <person name="Cui X.M."/>
            <person name="Yuan T.T."/>
            <person name="Jiang B.G."/>
            <person name="Yang W.F."/>
            <person name="Lam T.T."/>
            <person name="Chang Q.C."/>
            <person name="Ding S.J."/>
            <person name="Wang X.J."/>
            <person name="Zhu J.G."/>
            <person name="Ruan X.D."/>
            <person name="Zhao L."/>
            <person name="Wei J.T."/>
            <person name="Ye R.Z."/>
            <person name="Que T.C."/>
            <person name="Du C.H."/>
            <person name="Zhou Y.H."/>
            <person name="Cheng J.X."/>
            <person name="Dai P.F."/>
            <person name="Guo W.B."/>
            <person name="Han X.H."/>
            <person name="Huang E.J."/>
            <person name="Li L.F."/>
            <person name="Wei W."/>
            <person name="Gao Y.C."/>
            <person name="Liu J.Z."/>
            <person name="Shao H.Z."/>
            <person name="Wang X."/>
            <person name="Wang C.C."/>
            <person name="Yang T.C."/>
            <person name="Huo Q.B."/>
            <person name="Li W."/>
            <person name="Chen H.Y."/>
            <person name="Chen S.E."/>
            <person name="Zhou L.G."/>
            <person name="Ni X.B."/>
            <person name="Tian J.H."/>
            <person name="Sheng Y."/>
            <person name="Liu T."/>
            <person name="Pan Y.S."/>
            <person name="Xia L.Y."/>
            <person name="Li J."/>
            <person name="Zhao F."/>
            <person name="Cao W.C."/>
        </authorList>
    </citation>
    <scope>NUCLEOTIDE SEQUENCE</scope>
    <source>
        <strain evidence="4">Rmic-2018</strain>
    </source>
</reference>
<feature type="region of interest" description="Disordered" evidence="1">
    <location>
        <begin position="419"/>
        <end position="447"/>
    </location>
</feature>
<feature type="compositionally biased region" description="Polar residues" evidence="1">
    <location>
        <begin position="36"/>
        <end position="48"/>
    </location>
</feature>
<reference evidence="4" key="2">
    <citation type="submission" date="2021-09" db="EMBL/GenBank/DDBJ databases">
        <authorList>
            <person name="Jia N."/>
            <person name="Wang J."/>
            <person name="Shi W."/>
            <person name="Du L."/>
            <person name="Sun Y."/>
            <person name="Zhan W."/>
            <person name="Jiang J."/>
            <person name="Wang Q."/>
            <person name="Zhang B."/>
            <person name="Ji P."/>
            <person name="Sakyi L.B."/>
            <person name="Cui X."/>
            <person name="Yuan T."/>
            <person name="Jiang B."/>
            <person name="Yang W."/>
            <person name="Lam T.T.-Y."/>
            <person name="Chang Q."/>
            <person name="Ding S."/>
            <person name="Wang X."/>
            <person name="Zhu J."/>
            <person name="Ruan X."/>
            <person name="Zhao L."/>
            <person name="Wei J."/>
            <person name="Que T."/>
            <person name="Du C."/>
            <person name="Cheng J."/>
            <person name="Dai P."/>
            <person name="Han X."/>
            <person name="Huang E."/>
            <person name="Gao Y."/>
            <person name="Liu J."/>
            <person name="Shao H."/>
            <person name="Ye R."/>
            <person name="Li L."/>
            <person name="Wei W."/>
            <person name="Wang X."/>
            <person name="Wang C."/>
            <person name="Huo Q."/>
            <person name="Li W."/>
            <person name="Guo W."/>
            <person name="Chen H."/>
            <person name="Chen S."/>
            <person name="Zhou L."/>
            <person name="Zhou L."/>
            <person name="Ni X."/>
            <person name="Tian J."/>
            <person name="Zhou Y."/>
            <person name="Sheng Y."/>
            <person name="Liu T."/>
            <person name="Pan Y."/>
            <person name="Xia L."/>
            <person name="Li J."/>
            <person name="Zhao F."/>
            <person name="Cao W."/>
        </authorList>
    </citation>
    <scope>NUCLEOTIDE SEQUENCE</scope>
    <source>
        <strain evidence="4">Rmic-2018</strain>
        <tissue evidence="4">Larvae</tissue>
    </source>
</reference>
<dbReference type="Pfam" id="PF20700">
    <property type="entry name" value="Mutator"/>
    <property type="match status" value="1"/>
</dbReference>
<feature type="domain" description="YqaJ viral recombinase" evidence="2">
    <location>
        <begin position="444"/>
        <end position="589"/>
    </location>
</feature>
<evidence type="ECO:0000259" key="3">
    <source>
        <dbReference type="Pfam" id="PF20700"/>
    </source>
</evidence>
<dbReference type="PANTHER" id="PTHR46609:SF8">
    <property type="entry name" value="YQAJ VIRAL RECOMBINASE DOMAIN-CONTAINING PROTEIN"/>
    <property type="match status" value="1"/>
</dbReference>
<name>A0A9J6DMD3_RHIMP</name>
<dbReference type="SUPFAM" id="SSF52980">
    <property type="entry name" value="Restriction endonuclease-like"/>
    <property type="match status" value="1"/>
</dbReference>
<dbReference type="InterPro" id="IPR019080">
    <property type="entry name" value="YqaJ_viral_recombinase"/>
</dbReference>
<dbReference type="InterPro" id="IPR049012">
    <property type="entry name" value="Mutator_transp_dom"/>
</dbReference>
<dbReference type="GO" id="GO:0006281">
    <property type="term" value="P:DNA repair"/>
    <property type="evidence" value="ECO:0007669"/>
    <property type="project" value="UniProtKB-ARBA"/>
</dbReference>
<dbReference type="InterPro" id="IPR011335">
    <property type="entry name" value="Restrct_endonuc-II-like"/>
</dbReference>
<evidence type="ECO:0000313" key="4">
    <source>
        <dbReference type="EMBL" id="KAH8023260.1"/>
    </source>
</evidence>
<proteinExistence type="predicted"/>
<organism evidence="4 5">
    <name type="scientific">Rhipicephalus microplus</name>
    <name type="common">Cattle tick</name>
    <name type="synonym">Boophilus microplus</name>
    <dbReference type="NCBI Taxonomy" id="6941"/>
    <lineage>
        <taxon>Eukaryota</taxon>
        <taxon>Metazoa</taxon>
        <taxon>Ecdysozoa</taxon>
        <taxon>Arthropoda</taxon>
        <taxon>Chelicerata</taxon>
        <taxon>Arachnida</taxon>
        <taxon>Acari</taxon>
        <taxon>Parasitiformes</taxon>
        <taxon>Ixodida</taxon>
        <taxon>Ixodoidea</taxon>
        <taxon>Ixodidae</taxon>
        <taxon>Rhipicephalinae</taxon>
        <taxon>Rhipicephalus</taxon>
        <taxon>Boophilus</taxon>
    </lineage>
</organism>
<feature type="region of interest" description="Disordered" evidence="1">
    <location>
        <begin position="25"/>
        <end position="49"/>
    </location>
</feature>
<evidence type="ECO:0000313" key="5">
    <source>
        <dbReference type="Proteomes" id="UP000821866"/>
    </source>
</evidence>
<dbReference type="Proteomes" id="UP000821866">
    <property type="component" value="Chromosome 6"/>
</dbReference>
<dbReference type="InterPro" id="IPR011604">
    <property type="entry name" value="PDDEXK-like_dom_sf"/>
</dbReference>
<dbReference type="VEuPathDB" id="VectorBase:LOC119167964"/>
<dbReference type="Pfam" id="PF09588">
    <property type="entry name" value="YqaJ"/>
    <property type="match status" value="1"/>
</dbReference>
<evidence type="ECO:0000256" key="1">
    <source>
        <dbReference type="SAM" id="MobiDB-lite"/>
    </source>
</evidence>
<dbReference type="VEuPathDB" id="VectorBase:LOC119178064"/>
<accession>A0A9J6DMD3</accession>
<gene>
    <name evidence="4" type="ORF">HPB51_011703</name>
</gene>
<feature type="compositionally biased region" description="Basic and acidic residues" evidence="1">
    <location>
        <begin position="425"/>
        <end position="437"/>
    </location>
</feature>
<dbReference type="AlphaFoldDB" id="A0A9J6DMD3"/>
<dbReference type="CDD" id="cd22343">
    <property type="entry name" value="PDDEXK_lambda_exonuclease-like"/>
    <property type="match status" value="1"/>
</dbReference>
<dbReference type="InterPro" id="IPR051703">
    <property type="entry name" value="NF-kappa-B_Signaling_Reg"/>
</dbReference>
<dbReference type="EMBL" id="JABSTU010000008">
    <property type="protein sequence ID" value="KAH8023260.1"/>
    <property type="molecule type" value="Genomic_DNA"/>
</dbReference>
<dbReference type="PANTHER" id="PTHR46609">
    <property type="entry name" value="EXONUCLEASE, PHAGE-TYPE/RECB, C-TERMINAL DOMAIN-CONTAINING PROTEIN"/>
    <property type="match status" value="1"/>
</dbReference>